<dbReference type="Pfam" id="PF12770">
    <property type="entry name" value="CHAT"/>
    <property type="match status" value="1"/>
</dbReference>
<dbReference type="InterPro" id="IPR011990">
    <property type="entry name" value="TPR-like_helical_dom_sf"/>
</dbReference>
<organism evidence="2 3">
    <name type="scientific">Rhodocollybia butyracea</name>
    <dbReference type="NCBI Taxonomy" id="206335"/>
    <lineage>
        <taxon>Eukaryota</taxon>
        <taxon>Fungi</taxon>
        <taxon>Dikarya</taxon>
        <taxon>Basidiomycota</taxon>
        <taxon>Agaricomycotina</taxon>
        <taxon>Agaricomycetes</taxon>
        <taxon>Agaricomycetidae</taxon>
        <taxon>Agaricales</taxon>
        <taxon>Marasmiineae</taxon>
        <taxon>Omphalotaceae</taxon>
        <taxon>Rhodocollybia</taxon>
    </lineage>
</organism>
<dbReference type="Gene3D" id="1.10.150.90">
    <property type="entry name" value="Immunodeficiency lentiviruses, gag gene matrix protein p17"/>
    <property type="match status" value="1"/>
</dbReference>
<evidence type="ECO:0000313" key="3">
    <source>
        <dbReference type="Proteomes" id="UP000772434"/>
    </source>
</evidence>
<protein>
    <submittedName>
        <fullName evidence="2">CHAT domain-containing protein</fullName>
    </submittedName>
</protein>
<dbReference type="InterPro" id="IPR024983">
    <property type="entry name" value="CHAT_dom"/>
</dbReference>
<sequence>MDHFSGILKLNDDEITRRRAALVNCPVGHPERAFSLHNLGVELWNRFRKTGHLENLEESIQLTRDALLLIPAGDPQRVYSLNSLSLGLRDRFGQTGHHEDLDESIQLNEDALLFCPVDHPQRGSWLSNLSAGLGKRFQLTGHLKDLNKSIQLNRDALCLHPKGHPRSCSLLINLSAGLIIRFQQSGHLEDLEESIQLNRDVLLIYPMDHPERGFLLSNLSAGLRNRFQHTGHLGDLNESIQLNRNALLLCPTDHPERGILLGGLSLGLSDRFQQTGHLEDLDQSIQLNRDALLLRPIGHPGHGSLLIKLSACLGNRFKWTGHLEDLEESIQLDRAALSLHPMGHPAHGASLINLSAGLTNRFQQTGHLEDLEESIQLNRDALLLFPTGHPQRGFTLSNLSVGLMNHFEQTGHLGDLEESIQLNQNVLLLCPIGHPGRGSSLNNLSVGLKNRSLRTGLEDLNEAIQLDRDALHLHPMGHPEHGSSLNNLSVGLRKRFERTGCQEDLIECLSAFKRAAQDIYSPLSVCLGAVKNWVDFTWHHNLAQSNLDAYLMGLSLISRSLSMMPIISLQYQHLSSFIKFPEFVSDGASQAIQQGQLALAVEIIEQGRGLLWSELRGLRIPMNRLQTLYPSLADELMQVNHKLERLSMQNSVDPGTELHVETDSHQHQMKVNRDPFGYNLAEKRHLLSAQAHIVDKIHKIPGFETFWGRKSFAELSTAAKHGPVIVVNCSRYRSDVLILLEQKSPVLICLGKGLYGEVETLGRQLTETRSAIKTSPKRYNNVLRATLKDLWDLIVSPVVTKLQELHIPEKSRIFWCPTSILSTLPLHAAGPILPGTKKFLPDLYISSYTPTITALIDAFNTAKSSSQIPHLLVASQYNESLPRTKEEIHEILQYQKDIPTTFVEGPTATKETLEKAVVDHQWLHIASHGTLIPGKPFNSYFSLAGSSRFTLLDIIRLNLPNATFAFLSACHTAEQSPGSVHNEVIHLAAAMQFCGFQSVVGTMWEMADIDGPEMVKDFYSNLFSDENLYQCNEVGAQARALAQATKKMRGRKGVTLERWVNFVHIGV</sequence>
<feature type="domain" description="CHAT" evidence="1">
    <location>
        <begin position="785"/>
        <end position="1066"/>
    </location>
</feature>
<keyword evidence="3" id="KW-1185">Reference proteome</keyword>
<proteinExistence type="predicted"/>
<evidence type="ECO:0000259" key="1">
    <source>
        <dbReference type="Pfam" id="PF12770"/>
    </source>
</evidence>
<dbReference type="EMBL" id="JADNRY010000876">
    <property type="protein sequence ID" value="KAF9025209.1"/>
    <property type="molecule type" value="Genomic_DNA"/>
</dbReference>
<evidence type="ECO:0000313" key="2">
    <source>
        <dbReference type="EMBL" id="KAF9025209.1"/>
    </source>
</evidence>
<reference evidence="2" key="1">
    <citation type="submission" date="2020-11" db="EMBL/GenBank/DDBJ databases">
        <authorList>
            <consortium name="DOE Joint Genome Institute"/>
            <person name="Ahrendt S."/>
            <person name="Riley R."/>
            <person name="Andreopoulos W."/>
            <person name="Labutti K."/>
            <person name="Pangilinan J."/>
            <person name="Ruiz-Duenas F.J."/>
            <person name="Barrasa J.M."/>
            <person name="Sanchez-Garcia M."/>
            <person name="Camarero S."/>
            <person name="Miyauchi S."/>
            <person name="Serrano A."/>
            <person name="Linde D."/>
            <person name="Babiker R."/>
            <person name="Drula E."/>
            <person name="Ayuso-Fernandez I."/>
            <person name="Pacheco R."/>
            <person name="Padilla G."/>
            <person name="Ferreira P."/>
            <person name="Barriuso J."/>
            <person name="Kellner H."/>
            <person name="Castanera R."/>
            <person name="Alfaro M."/>
            <person name="Ramirez L."/>
            <person name="Pisabarro A.G."/>
            <person name="Kuo A."/>
            <person name="Tritt A."/>
            <person name="Lipzen A."/>
            <person name="He G."/>
            <person name="Yan M."/>
            <person name="Ng V."/>
            <person name="Cullen D."/>
            <person name="Martin F."/>
            <person name="Rosso M.-N."/>
            <person name="Henrissat B."/>
            <person name="Hibbett D."/>
            <person name="Martinez A.T."/>
            <person name="Grigoriev I.V."/>
        </authorList>
    </citation>
    <scope>NUCLEOTIDE SEQUENCE</scope>
    <source>
        <strain evidence="2">AH 40177</strain>
    </source>
</reference>
<comment type="caution">
    <text evidence="2">The sequence shown here is derived from an EMBL/GenBank/DDBJ whole genome shotgun (WGS) entry which is preliminary data.</text>
</comment>
<dbReference type="PANTHER" id="PTHR19959">
    <property type="entry name" value="KINESIN LIGHT CHAIN"/>
    <property type="match status" value="1"/>
</dbReference>
<accession>A0A9P5P3N3</accession>
<dbReference type="InterPro" id="IPR012344">
    <property type="entry name" value="Matrix_HIV/RSV_N"/>
</dbReference>
<dbReference type="OrthoDB" id="3261813at2759"/>
<dbReference type="Proteomes" id="UP000772434">
    <property type="component" value="Unassembled WGS sequence"/>
</dbReference>
<gene>
    <name evidence="2" type="ORF">BDP27DRAFT_1437955</name>
</gene>
<dbReference type="AlphaFoldDB" id="A0A9P5P3N3"/>
<name>A0A9P5P3N3_9AGAR</name>
<dbReference type="PANTHER" id="PTHR19959:SF119">
    <property type="entry name" value="FUNGAL LIPASE-LIKE DOMAIN-CONTAINING PROTEIN"/>
    <property type="match status" value="1"/>
</dbReference>
<dbReference type="Gene3D" id="1.25.40.10">
    <property type="entry name" value="Tetratricopeptide repeat domain"/>
    <property type="match status" value="2"/>
</dbReference>